<dbReference type="Proteomes" id="UP001484239">
    <property type="component" value="Unassembled WGS sequence"/>
</dbReference>
<evidence type="ECO:0000256" key="4">
    <source>
        <dbReference type="ARBA" id="ARBA00009845"/>
    </source>
</evidence>
<keyword evidence="7 10" id="KW-0028">Amino-acid biosynthesis</keyword>
<evidence type="ECO:0000256" key="9">
    <source>
        <dbReference type="ARBA" id="ARBA00023304"/>
    </source>
</evidence>
<sequence length="205" mass="22832">MESLRRVEGVVAALDRDDVDTDQIIPKQFLKRIERTGYGRFLFHDWRTRTDGSPNSDFVLNRPPWTEARILVTGRNFGCGSSREHAAWALYDFGIRVVVAASLADIFRSNCVQSGIVPVVLPDAAVADLVTRAATAPSESPLRARVDLATMRMEVGGGGNHPFALDAHARRCLMEGLDDISLTLERACEIDEFEARRPPPSWVRR</sequence>
<reference evidence="12 13" key="1">
    <citation type="submission" date="2024-02" db="EMBL/GenBank/DDBJ databases">
        <title>A novel Gemmatimonadota bacterium.</title>
        <authorList>
            <person name="Du Z.-J."/>
            <person name="Ye Y.-Q."/>
        </authorList>
    </citation>
    <scope>NUCLEOTIDE SEQUENCE [LARGE SCALE GENOMIC DNA]</scope>
    <source>
        <strain evidence="12 13">DH-20</strain>
    </source>
</reference>
<comment type="caution">
    <text evidence="12">The sequence shown here is derived from an EMBL/GenBank/DDBJ whole genome shotgun (WGS) entry which is preliminary data.</text>
</comment>
<keyword evidence="6 10" id="KW-0432">Leucine biosynthesis</keyword>
<feature type="domain" description="Aconitase A/isopropylmalate dehydratase small subunit swivel" evidence="11">
    <location>
        <begin position="1"/>
        <end position="123"/>
    </location>
</feature>
<keyword evidence="13" id="KW-1185">Reference proteome</keyword>
<evidence type="ECO:0000313" key="13">
    <source>
        <dbReference type="Proteomes" id="UP001484239"/>
    </source>
</evidence>
<dbReference type="InterPro" id="IPR000573">
    <property type="entry name" value="AconitaseA/IPMdHydase_ssu_swvl"/>
</dbReference>
<evidence type="ECO:0000256" key="10">
    <source>
        <dbReference type="HAMAP-Rule" id="MF_01031"/>
    </source>
</evidence>
<name>A0ABU9E432_9BACT</name>
<keyword evidence="8 10" id="KW-0456">Lyase</keyword>
<evidence type="ECO:0000259" key="11">
    <source>
        <dbReference type="Pfam" id="PF00694"/>
    </source>
</evidence>
<dbReference type="CDD" id="cd01577">
    <property type="entry name" value="IPMI_Swivel"/>
    <property type="match status" value="1"/>
</dbReference>
<evidence type="ECO:0000256" key="5">
    <source>
        <dbReference type="ARBA" id="ARBA00011271"/>
    </source>
</evidence>
<dbReference type="RefSeq" id="WP_405276227.1">
    <property type="nucleotide sequence ID" value="NZ_CP144380.1"/>
</dbReference>
<evidence type="ECO:0000256" key="7">
    <source>
        <dbReference type="ARBA" id="ARBA00022605"/>
    </source>
</evidence>
<evidence type="ECO:0000313" key="12">
    <source>
        <dbReference type="EMBL" id="MEK9499488.1"/>
    </source>
</evidence>
<dbReference type="PANTHER" id="PTHR43345">
    <property type="entry name" value="3-ISOPROPYLMALATE DEHYDRATASE SMALL SUBUNIT 2-RELATED-RELATED"/>
    <property type="match status" value="1"/>
</dbReference>
<comment type="pathway">
    <text evidence="3 10">Amino-acid biosynthesis; L-leucine biosynthesis; L-leucine from 3-methyl-2-oxobutanoate: step 2/4.</text>
</comment>
<dbReference type="SUPFAM" id="SSF52016">
    <property type="entry name" value="LeuD/IlvD-like"/>
    <property type="match status" value="1"/>
</dbReference>
<dbReference type="InterPro" id="IPR050075">
    <property type="entry name" value="LeuD"/>
</dbReference>
<accession>A0ABU9E432</accession>
<evidence type="ECO:0000256" key="1">
    <source>
        <dbReference type="ARBA" id="ARBA00000491"/>
    </source>
</evidence>
<comment type="similarity">
    <text evidence="4 10">Belongs to the LeuD family. LeuD type 1 subfamily.</text>
</comment>
<evidence type="ECO:0000256" key="6">
    <source>
        <dbReference type="ARBA" id="ARBA00022430"/>
    </source>
</evidence>
<dbReference type="InterPro" id="IPR033940">
    <property type="entry name" value="IPMI_Swivel"/>
</dbReference>
<evidence type="ECO:0000256" key="3">
    <source>
        <dbReference type="ARBA" id="ARBA00004729"/>
    </source>
</evidence>
<dbReference type="Pfam" id="PF00694">
    <property type="entry name" value="Aconitase_C"/>
    <property type="match status" value="1"/>
</dbReference>
<dbReference type="InterPro" id="IPR004431">
    <property type="entry name" value="3-IsopropMal_deHydase_ssu"/>
</dbReference>
<evidence type="ECO:0000256" key="8">
    <source>
        <dbReference type="ARBA" id="ARBA00023239"/>
    </source>
</evidence>
<protein>
    <recommendedName>
        <fullName evidence="10">3-isopropylmalate dehydratase small subunit</fullName>
        <ecNumber evidence="10">4.2.1.33</ecNumber>
    </recommendedName>
    <alternativeName>
        <fullName evidence="10">Alpha-IPM isomerase</fullName>
        <shortName evidence="10">IPMI</shortName>
    </alternativeName>
    <alternativeName>
        <fullName evidence="10">Isopropylmalate isomerase</fullName>
    </alternativeName>
</protein>
<dbReference type="NCBIfam" id="TIGR00171">
    <property type="entry name" value="leuD"/>
    <property type="match status" value="1"/>
</dbReference>
<proteinExistence type="inferred from homology"/>
<dbReference type="Gene3D" id="3.20.19.10">
    <property type="entry name" value="Aconitase, domain 4"/>
    <property type="match status" value="1"/>
</dbReference>
<dbReference type="GO" id="GO:0003861">
    <property type="term" value="F:3-isopropylmalate dehydratase activity"/>
    <property type="evidence" value="ECO:0007669"/>
    <property type="project" value="UniProtKB-EC"/>
</dbReference>
<organism evidence="12 13">
    <name type="scientific">Gaopeijia maritima</name>
    <dbReference type="NCBI Taxonomy" id="3119007"/>
    <lineage>
        <taxon>Bacteria</taxon>
        <taxon>Pseudomonadati</taxon>
        <taxon>Gemmatimonadota</taxon>
        <taxon>Longimicrobiia</taxon>
        <taxon>Gaopeijiales</taxon>
        <taxon>Gaopeijiaceae</taxon>
        <taxon>Gaopeijia</taxon>
    </lineage>
</organism>
<gene>
    <name evidence="10 12" type="primary">leuD</name>
    <name evidence="12" type="ORF">WI372_00660</name>
</gene>
<evidence type="ECO:0000256" key="2">
    <source>
        <dbReference type="ARBA" id="ARBA00002695"/>
    </source>
</evidence>
<keyword evidence="9 10" id="KW-0100">Branched-chain amino acid biosynthesis</keyword>
<dbReference type="PANTHER" id="PTHR43345:SF5">
    <property type="entry name" value="3-ISOPROPYLMALATE DEHYDRATASE SMALL SUBUNIT"/>
    <property type="match status" value="1"/>
</dbReference>
<dbReference type="InterPro" id="IPR015928">
    <property type="entry name" value="Aconitase/3IPM_dehydase_swvl"/>
</dbReference>
<dbReference type="NCBIfam" id="NF002458">
    <property type="entry name" value="PRK01641.1"/>
    <property type="match status" value="1"/>
</dbReference>
<dbReference type="EMBL" id="JBBHLI010000001">
    <property type="protein sequence ID" value="MEK9499488.1"/>
    <property type="molecule type" value="Genomic_DNA"/>
</dbReference>
<comment type="function">
    <text evidence="2 10">Catalyzes the isomerization between 2-isopropylmalate and 3-isopropylmalate, via the formation of 2-isopropylmaleate.</text>
</comment>
<comment type="catalytic activity">
    <reaction evidence="1 10">
        <text>(2R,3S)-3-isopropylmalate = (2S)-2-isopropylmalate</text>
        <dbReference type="Rhea" id="RHEA:32287"/>
        <dbReference type="ChEBI" id="CHEBI:1178"/>
        <dbReference type="ChEBI" id="CHEBI:35121"/>
        <dbReference type="EC" id="4.2.1.33"/>
    </reaction>
</comment>
<comment type="subunit">
    <text evidence="5 10">Heterodimer of LeuC and LeuD.</text>
</comment>
<dbReference type="EC" id="4.2.1.33" evidence="10"/>
<dbReference type="HAMAP" id="MF_01031">
    <property type="entry name" value="LeuD_type1"/>
    <property type="match status" value="1"/>
</dbReference>